<dbReference type="SUPFAM" id="SSF53756">
    <property type="entry name" value="UDP-Glycosyltransferase/glycogen phosphorylase"/>
    <property type="match status" value="1"/>
</dbReference>
<evidence type="ECO:0000256" key="2">
    <source>
        <dbReference type="SAM" id="MobiDB-lite"/>
    </source>
</evidence>
<dbReference type="EMBL" id="JNAD02000007">
    <property type="protein sequence ID" value="RKM94969.1"/>
    <property type="molecule type" value="Genomic_DNA"/>
</dbReference>
<dbReference type="PANTHER" id="PTHR12526:SF636">
    <property type="entry name" value="BLL3647 PROTEIN"/>
    <property type="match status" value="1"/>
</dbReference>
<reference evidence="3 4" key="1">
    <citation type="journal article" date="2014" name="Genome Announc.">
        <title>Draft Genome Sequence of Streptomyces fradiae ATCC 19609, a Strain Highly Sensitive to Antibiotics.</title>
        <authorList>
            <person name="Bekker O.B."/>
            <person name="Klimina K.M."/>
            <person name="Vatlin A.A."/>
            <person name="Zakharevich N.V."/>
            <person name="Kasianov A.S."/>
            <person name="Danilenko V.N."/>
        </authorList>
    </citation>
    <scope>NUCLEOTIDE SEQUENCE [LARGE SCALE GENOMIC DNA]</scope>
    <source>
        <strain evidence="3 4">ATCC 19609</strain>
    </source>
</reference>
<protein>
    <recommendedName>
        <fullName evidence="1">D-inositol 3-phosphate glycosyltransferase</fullName>
    </recommendedName>
</protein>
<dbReference type="PANTHER" id="PTHR12526">
    <property type="entry name" value="GLYCOSYLTRANSFERASE"/>
    <property type="match status" value="1"/>
</dbReference>
<organism evidence="3 4">
    <name type="scientific">Streptomyces xinghaiensis</name>
    <dbReference type="NCBI Taxonomy" id="1038928"/>
    <lineage>
        <taxon>Bacteria</taxon>
        <taxon>Bacillati</taxon>
        <taxon>Actinomycetota</taxon>
        <taxon>Actinomycetes</taxon>
        <taxon>Kitasatosporales</taxon>
        <taxon>Streptomycetaceae</taxon>
        <taxon>Streptomyces</taxon>
    </lineage>
</organism>
<dbReference type="AlphaFoldDB" id="A0A3R7FTZ9"/>
<evidence type="ECO:0000256" key="1">
    <source>
        <dbReference type="ARBA" id="ARBA00021292"/>
    </source>
</evidence>
<comment type="caution">
    <text evidence="3">The sequence shown here is derived from an EMBL/GenBank/DDBJ whole genome shotgun (WGS) entry which is preliminary data.</text>
</comment>
<dbReference type="GO" id="GO:0016757">
    <property type="term" value="F:glycosyltransferase activity"/>
    <property type="evidence" value="ECO:0007669"/>
    <property type="project" value="TreeGrafter"/>
</dbReference>
<dbReference type="RefSeq" id="WP_050363680.1">
    <property type="nucleotide sequence ID" value="NZ_CP134822.1"/>
</dbReference>
<gene>
    <name evidence="3" type="ORF">SFRA_017150</name>
</gene>
<dbReference type="OrthoDB" id="218695at2"/>
<dbReference type="Proteomes" id="UP000028058">
    <property type="component" value="Unassembled WGS sequence"/>
</dbReference>
<feature type="region of interest" description="Disordered" evidence="2">
    <location>
        <begin position="418"/>
        <end position="555"/>
    </location>
</feature>
<keyword evidence="4" id="KW-1185">Reference proteome</keyword>
<dbReference type="Pfam" id="PF20706">
    <property type="entry name" value="GT4-conflict"/>
    <property type="match status" value="1"/>
</dbReference>
<sequence length="555" mass="58630">MTGQRYRILAVCTRSGMGKGGIPVFNEQIAVALGREHEVTVLTGRSDTAPHEGVRVLTMPDPPEGVEEEVWLKQQVAQDPRVFGLPDPREQPFDLIIGHSRFSGPAAVVLRDAWYSEARVAHFLHTSPERLAEVKYELEPERALTKALTDSAIEREVMARADIVVGVGPLLTEEAKRLASTGPHVPDAHELVPGTKIEEPAQHSVPGGRLNVLAMGRADDRLKGFEDAAKAVALLNKSGYDVHLTIRGAPLDDLERVQAGLRKFGGAHVTVEPFTESAAELQNTVRQADLVIMPSKHEGFGLVATEALGHGIPVLVNEESGAAQFLGEERRFGPDFGQSCVVREPENPRLRSQEWAKAIQRVQAELPERRKQAGQLREALRSYSWDHAGKALVEAAMRVPEDRTARAAATRDVQQKIVPGTTTQGPDGALVTPGRGGSGVGGAGPGGSGPGSGPDAPQQAAAAAQGRAPGPQTRLAKAAGLTSQGRRTPGAAGAADQQKARPGSAPGQGQGIAQSARPQTPGLPKQPVRPQMPALPKQPGAPGPGAPGSGDSRKR</sequence>
<proteinExistence type="predicted"/>
<evidence type="ECO:0000313" key="4">
    <source>
        <dbReference type="Proteomes" id="UP000028058"/>
    </source>
</evidence>
<name>A0A3R7FTZ9_9ACTN</name>
<feature type="compositionally biased region" description="Low complexity" evidence="2">
    <location>
        <begin position="453"/>
        <end position="472"/>
    </location>
</feature>
<evidence type="ECO:0000313" key="3">
    <source>
        <dbReference type="EMBL" id="RKM94969.1"/>
    </source>
</evidence>
<dbReference type="CDD" id="cd03801">
    <property type="entry name" value="GT4_PimA-like"/>
    <property type="match status" value="1"/>
</dbReference>
<accession>A0A3R7FTZ9</accession>
<dbReference type="Gene3D" id="3.40.50.2000">
    <property type="entry name" value="Glycogen Phosphorylase B"/>
    <property type="match status" value="2"/>
</dbReference>
<feature type="compositionally biased region" description="Gly residues" evidence="2">
    <location>
        <begin position="434"/>
        <end position="452"/>
    </location>
</feature>